<proteinExistence type="predicted"/>
<evidence type="ECO:0000256" key="3">
    <source>
        <dbReference type="ARBA" id="ARBA00022989"/>
    </source>
</evidence>
<dbReference type="OrthoDB" id="1997677at2"/>
<organism evidence="4 5">
    <name type="scientific">Lichenicoccus roseus</name>
    <dbReference type="NCBI Taxonomy" id="2683649"/>
    <lineage>
        <taxon>Bacteria</taxon>
        <taxon>Pseudomonadati</taxon>
        <taxon>Pseudomonadota</taxon>
        <taxon>Alphaproteobacteria</taxon>
        <taxon>Acetobacterales</taxon>
        <taxon>Acetobacteraceae</taxon>
        <taxon>Lichenicoccus</taxon>
    </lineage>
</organism>
<dbReference type="GO" id="GO:0016757">
    <property type="term" value="F:glycosyltransferase activity"/>
    <property type="evidence" value="ECO:0007669"/>
    <property type="project" value="TreeGrafter"/>
</dbReference>
<dbReference type="RefSeq" id="WP_138324109.1">
    <property type="nucleotide sequence ID" value="NZ_VCDI01000001.1"/>
</dbReference>
<evidence type="ECO:0000313" key="5">
    <source>
        <dbReference type="Proteomes" id="UP000305654"/>
    </source>
</evidence>
<dbReference type="GO" id="GO:0005737">
    <property type="term" value="C:cytoplasm"/>
    <property type="evidence" value="ECO:0007669"/>
    <property type="project" value="TreeGrafter"/>
</dbReference>
<evidence type="ECO:0000256" key="1">
    <source>
        <dbReference type="ARBA" id="ARBA00004167"/>
    </source>
</evidence>
<dbReference type="Pfam" id="PF13704">
    <property type="entry name" value="Glyco_tranf_2_4"/>
    <property type="match status" value="1"/>
</dbReference>
<sequence length="310" mass="36126">MAKHKFSLVACARWEEAAILEWLDYHKSIGFDHVYLWSNDDDPATLREAVAPHLCGVDPFLTFNHWPARGKQGEIYERFVAEFAIETEWFCFLDIDEFLVLKGIDNIHRFMQPLENEFGCIYFNWLNYGPNGRPRREPGSVLLGHTRRSRSLDFHTKNIIRSSLVTIAEIRAGNLAGALAYFHFWHDYKLAGLRIGDAAGEEIIDYTVDFPRAAHAFCHRPGYQERMLQVAYCAHFQFKSEEDFLRRVRRGSNSGEEHWERMFLEGRHLALLAAHDEVEDTYLADYWAPRHRMLEVVRHAQLVAKQAGEL</sequence>
<dbReference type="InterPro" id="IPR029044">
    <property type="entry name" value="Nucleotide-diphossugar_trans"/>
</dbReference>
<dbReference type="EMBL" id="VCDI01000001">
    <property type="protein sequence ID" value="TLU73856.1"/>
    <property type="molecule type" value="Genomic_DNA"/>
</dbReference>
<name>A0A5R9JEL6_9PROT</name>
<keyword evidence="4" id="KW-0808">Transferase</keyword>
<keyword evidence="3" id="KW-1133">Transmembrane helix</keyword>
<dbReference type="PANTHER" id="PTHR21461">
    <property type="entry name" value="GLYCOSYLTRANSFERASE FAMILY 92 PROTEIN"/>
    <property type="match status" value="1"/>
</dbReference>
<dbReference type="SUPFAM" id="SSF53448">
    <property type="entry name" value="Nucleotide-diphospho-sugar transferases"/>
    <property type="match status" value="1"/>
</dbReference>
<reference evidence="4 5" key="1">
    <citation type="submission" date="2019-05" db="EMBL/GenBank/DDBJ databases">
        <authorList>
            <person name="Pankratov T."/>
            <person name="Grouzdev D."/>
        </authorList>
    </citation>
    <scope>NUCLEOTIDE SEQUENCE [LARGE SCALE GENOMIC DNA]</scope>
    <source>
        <strain evidence="4 5">KEBCLARHB70R</strain>
    </source>
</reference>
<dbReference type="PANTHER" id="PTHR21461:SF69">
    <property type="entry name" value="GLYCOSYLTRANSFERASE FAMILY 92 PROTEIN"/>
    <property type="match status" value="1"/>
</dbReference>
<dbReference type="AlphaFoldDB" id="A0A5R9JEL6"/>
<dbReference type="Proteomes" id="UP000305654">
    <property type="component" value="Unassembled WGS sequence"/>
</dbReference>
<keyword evidence="5" id="KW-1185">Reference proteome</keyword>
<comment type="caution">
    <text evidence="4">The sequence shown here is derived from an EMBL/GenBank/DDBJ whole genome shotgun (WGS) entry which is preliminary data.</text>
</comment>
<protein>
    <submittedName>
        <fullName evidence="4">Glycosyltransferase family 2 protein</fullName>
    </submittedName>
</protein>
<dbReference type="GO" id="GO:0016020">
    <property type="term" value="C:membrane"/>
    <property type="evidence" value="ECO:0007669"/>
    <property type="project" value="UniProtKB-SubCell"/>
</dbReference>
<keyword evidence="2" id="KW-0812">Transmembrane</keyword>
<evidence type="ECO:0000313" key="4">
    <source>
        <dbReference type="EMBL" id="TLU73856.1"/>
    </source>
</evidence>
<gene>
    <name evidence="4" type="ORF">FE263_01055</name>
</gene>
<comment type="subcellular location">
    <subcellularLocation>
        <location evidence="1">Membrane</location>
        <topology evidence="1">Single-pass membrane protein</topology>
    </subcellularLocation>
</comment>
<keyword evidence="3" id="KW-0472">Membrane</keyword>
<accession>A0A5R9JEL6</accession>
<evidence type="ECO:0000256" key="2">
    <source>
        <dbReference type="ARBA" id="ARBA00022692"/>
    </source>
</evidence>